<evidence type="ECO:0000313" key="4">
    <source>
        <dbReference type="Proteomes" id="UP000422744"/>
    </source>
</evidence>
<accession>A0A6I6CIB9</accession>
<evidence type="ECO:0000313" key="3">
    <source>
        <dbReference type="EMBL" id="QGT16570.1"/>
    </source>
</evidence>
<feature type="compositionally biased region" description="Basic and acidic residues" evidence="2">
    <location>
        <begin position="417"/>
        <end position="441"/>
    </location>
</feature>
<proteinExistence type="predicted"/>
<dbReference type="Proteomes" id="UP000422744">
    <property type="component" value="Chromosome"/>
</dbReference>
<name>A0A6I6CIB9_WOLPI</name>
<keyword evidence="1" id="KW-0175">Coiled coil</keyword>
<dbReference type="RefSeq" id="WP_155969213.1">
    <property type="nucleotide sequence ID" value="NZ_CP037426.1"/>
</dbReference>
<feature type="compositionally biased region" description="Basic and acidic residues" evidence="2">
    <location>
        <begin position="449"/>
        <end position="458"/>
    </location>
</feature>
<dbReference type="AlphaFoldDB" id="A0A6I6CIB9"/>
<protein>
    <submittedName>
        <fullName evidence="3">Uncharacterized protein</fullName>
    </submittedName>
</protein>
<sequence length="594" mass="68543">MVNDKITLNFEIEKGEPIDRYYFSAHIKLTDESKNLLREKLGSTIQFDNLDDHFNLNHENFYIYYNKYSEHNGRSELYVRDDNGKYLTSNLSLNYYGFSMELSPDGASIADYGFYPLYAIYNPNHYDKAKEKVFDDHGELSPIASNVLDNFLSNTNSLTTQDILQNVFSQLQKKADEEAERLAREREAERQREEELNEKNEELKELVEKDEIKIFKVVKGNDLGNGHSAVVLQLDGEEGDKIPLDSSKYYIAEYRHHPEWEGDEYLNFVSPDSDMLVNYENLFFVLNQSSYSDFESGFYSENRTDPHNYAKYSKEPYLSGDQLSEKLSNELEEDSNQIGTEFTIDDEQVDEEVVVESEAKSGEKGTVGEDNAKNTIQEEESNYIDQMQADDSSSYKPALQSNRDDYADTKKALQEKLHGDEIHKQSNEKAQKDIEVKKVTVETDSSSNKTEKQTKPTEDEQETVMASVIENMDKNSDIEAETSNSVANSQHPLKIKTGSPLEVGKYKVELQVTYDDVKNFYDTVRGKYHAGDGYNYEQVMVLYNEIVRPAHNHHYELFTLDEAHVANDHLFIKGQDFGTLNDFNEMFYKSDELM</sequence>
<feature type="coiled-coil region" evidence="1">
    <location>
        <begin position="168"/>
        <end position="213"/>
    </location>
</feature>
<evidence type="ECO:0000256" key="2">
    <source>
        <dbReference type="SAM" id="MobiDB-lite"/>
    </source>
</evidence>
<dbReference type="EMBL" id="CP037426">
    <property type="protein sequence ID" value="QGT16570.1"/>
    <property type="molecule type" value="Genomic_DNA"/>
</dbReference>
<organism evidence="3 4">
    <name type="scientific">Wolbachia pipientis</name>
    <dbReference type="NCBI Taxonomy" id="955"/>
    <lineage>
        <taxon>Bacteria</taxon>
        <taxon>Pseudomonadati</taxon>
        <taxon>Pseudomonadota</taxon>
        <taxon>Alphaproteobacteria</taxon>
        <taxon>Rickettsiales</taxon>
        <taxon>Anaplasmataceae</taxon>
        <taxon>Wolbachieae</taxon>
        <taxon>Wolbachia</taxon>
    </lineage>
</organism>
<gene>
    <name evidence="3" type="ORF">E0495_05160</name>
</gene>
<reference evidence="3 4" key="1">
    <citation type="submission" date="2019-03" db="EMBL/GenBank/DDBJ databases">
        <title>Wolbachia endosymbiont of Haematobia irritans wIrr.</title>
        <authorList>
            <person name="Parry R.H."/>
            <person name="Asgari S."/>
        </authorList>
    </citation>
    <scope>NUCLEOTIDE SEQUENCE [LARGE SCALE GENOMIC DNA]</scope>
    <source>
        <strain evidence="4">wIrr</strain>
    </source>
</reference>
<feature type="region of interest" description="Disordered" evidence="2">
    <location>
        <begin position="417"/>
        <end position="462"/>
    </location>
</feature>
<evidence type="ECO:0000256" key="1">
    <source>
        <dbReference type="SAM" id="Coils"/>
    </source>
</evidence>